<dbReference type="SUPFAM" id="SSF53448">
    <property type="entry name" value="Nucleotide-diphospho-sugar transferases"/>
    <property type="match status" value="1"/>
</dbReference>
<evidence type="ECO:0000259" key="3">
    <source>
        <dbReference type="Pfam" id="PF22181"/>
    </source>
</evidence>
<keyword evidence="5" id="KW-1185">Reference proteome</keyword>
<feature type="compositionally biased region" description="Basic and acidic residues" evidence="1">
    <location>
        <begin position="561"/>
        <end position="575"/>
    </location>
</feature>
<dbReference type="InterPro" id="IPR001173">
    <property type="entry name" value="Glyco_trans_2-like"/>
</dbReference>
<feature type="region of interest" description="Disordered" evidence="1">
    <location>
        <begin position="1"/>
        <end position="30"/>
    </location>
</feature>
<dbReference type="Pfam" id="PF22181">
    <property type="entry name" value="TarS_linker"/>
    <property type="match status" value="1"/>
</dbReference>
<keyword evidence="4" id="KW-0808">Transferase</keyword>
<reference evidence="4 5" key="1">
    <citation type="submission" date="2018-06" db="EMBL/GenBank/DDBJ databases">
        <title>Streptomyces reniochalinae sp. nov. and Streptomyces diacarnus sp. nov. from marine sponges.</title>
        <authorList>
            <person name="Li L."/>
        </authorList>
    </citation>
    <scope>NUCLEOTIDE SEQUENCE [LARGE SCALE GENOMIC DNA]</scope>
    <source>
        <strain evidence="4 5">LHW50302</strain>
    </source>
</reference>
<dbReference type="Gene3D" id="3.90.550.10">
    <property type="entry name" value="Spore Coat Polysaccharide Biosynthesis Protein SpsA, Chain A"/>
    <property type="match status" value="1"/>
</dbReference>
<dbReference type="PANTHER" id="PTHR22916">
    <property type="entry name" value="GLYCOSYLTRANSFERASE"/>
    <property type="match status" value="1"/>
</dbReference>
<dbReference type="Pfam" id="PF00535">
    <property type="entry name" value="Glycos_transf_2"/>
    <property type="match status" value="1"/>
</dbReference>
<protein>
    <submittedName>
        <fullName evidence="4">Glycosyltransferase family 2 protein</fullName>
    </submittedName>
</protein>
<evidence type="ECO:0000313" key="4">
    <source>
        <dbReference type="EMBL" id="RCG23903.1"/>
    </source>
</evidence>
<dbReference type="GO" id="GO:0016758">
    <property type="term" value="F:hexosyltransferase activity"/>
    <property type="evidence" value="ECO:0007669"/>
    <property type="project" value="UniProtKB-ARBA"/>
</dbReference>
<dbReference type="InterPro" id="IPR054028">
    <property type="entry name" value="TarS/TarP_linker"/>
</dbReference>
<organism evidence="4 5">
    <name type="scientific">Streptomyces reniochalinae</name>
    <dbReference type="NCBI Taxonomy" id="2250578"/>
    <lineage>
        <taxon>Bacteria</taxon>
        <taxon>Bacillati</taxon>
        <taxon>Actinomycetota</taxon>
        <taxon>Actinomycetes</taxon>
        <taxon>Kitasatosporales</taxon>
        <taxon>Streptomycetaceae</taxon>
        <taxon>Streptomyces</taxon>
    </lineage>
</organism>
<dbReference type="PANTHER" id="PTHR22916:SF3">
    <property type="entry name" value="UDP-GLCNAC:BETAGAL BETA-1,3-N-ACETYLGLUCOSAMINYLTRANSFERASE-LIKE PROTEIN 1"/>
    <property type="match status" value="1"/>
</dbReference>
<dbReference type="InterPro" id="IPR029044">
    <property type="entry name" value="Nucleotide-diphossugar_trans"/>
</dbReference>
<sequence length="575" mass="63497">MPHAAMSATRKAAVHTTARTTAHTATDTDRKPVKVSIVVPTHDTGETVLTGLRSFLAQSMPRSEFEIIYVDDESSDDTAALLEAEIARQGAQETARVLRIDHSGWPGRPRNVGTDAARGEFVHYVDDDDWLAPEALERTYARARETGADIVIGRMAGHGRQAPRALFEKPMASCDLREDTALLASMTVHKLFRTDFLRAHGLRFPEGRVRLEDHMFTLRAFLLTDRVATVHDYTCYHWVRHADGRHNVSYERIDPAPYVDSIRKVLAILDAPDTHVPAGRHRNRLTAKWYGKKALERIAGRRLLDQPAERRAAWFEAVGALAAELPEEADTALPTRLRVVAALARHGDLALAEEQASFEAGVVQRPRAESARWQDGALRMRCTSSLVRERGRGRAAAPLVFLRPDEHRLRLRLPPRVAAVEAAAEVADFAKAVRRSNVRGQLRHREGGTVLSVPTTWQVDEVPAEQAAAGRGLWSRLRNLCAKAAARLRGRAGEPGARTLRYTAEFTLDPATADHGRPLAPGTWDVHFQLGVGGWRTSKPLRGHTIQVPDDAASAPPPGERQPRGGRELESAALS</sequence>
<dbReference type="AlphaFoldDB" id="A0A367F0P5"/>
<feature type="region of interest" description="Disordered" evidence="1">
    <location>
        <begin position="539"/>
        <end position="575"/>
    </location>
</feature>
<dbReference type="EMBL" id="QOIM01000022">
    <property type="protein sequence ID" value="RCG23903.1"/>
    <property type="molecule type" value="Genomic_DNA"/>
</dbReference>
<evidence type="ECO:0000259" key="2">
    <source>
        <dbReference type="Pfam" id="PF00535"/>
    </source>
</evidence>
<feature type="domain" description="Glycosyltransferase 2-like" evidence="2">
    <location>
        <begin position="36"/>
        <end position="159"/>
    </location>
</feature>
<dbReference type="Proteomes" id="UP000253507">
    <property type="component" value="Unassembled WGS sequence"/>
</dbReference>
<feature type="compositionally biased region" description="Low complexity" evidence="1">
    <location>
        <begin position="8"/>
        <end position="25"/>
    </location>
</feature>
<evidence type="ECO:0000313" key="5">
    <source>
        <dbReference type="Proteomes" id="UP000253507"/>
    </source>
</evidence>
<feature type="domain" description="TarS/TarP linker" evidence="3">
    <location>
        <begin position="255"/>
        <end position="354"/>
    </location>
</feature>
<comment type="caution">
    <text evidence="4">The sequence shown here is derived from an EMBL/GenBank/DDBJ whole genome shotgun (WGS) entry which is preliminary data.</text>
</comment>
<name>A0A367F0P5_9ACTN</name>
<dbReference type="CDD" id="cd00761">
    <property type="entry name" value="Glyco_tranf_GTA_type"/>
    <property type="match status" value="1"/>
</dbReference>
<accession>A0A367F0P5</accession>
<proteinExistence type="predicted"/>
<gene>
    <name evidence="4" type="ORF">DQ392_04295</name>
</gene>
<evidence type="ECO:0000256" key="1">
    <source>
        <dbReference type="SAM" id="MobiDB-lite"/>
    </source>
</evidence>